<dbReference type="STRING" id="767769.A0A1L9US76"/>
<evidence type="ECO:0000256" key="5">
    <source>
        <dbReference type="ARBA" id="ARBA00023002"/>
    </source>
</evidence>
<accession>A0A1L9US76</accession>
<proteinExistence type="inferred from homology"/>
<keyword evidence="3 8" id="KW-0349">Heme</keyword>
<dbReference type="InterPro" id="IPR017972">
    <property type="entry name" value="Cyt_P450_CS"/>
</dbReference>
<evidence type="ECO:0000256" key="7">
    <source>
        <dbReference type="ARBA" id="ARBA00023033"/>
    </source>
</evidence>
<dbReference type="PROSITE" id="PS00086">
    <property type="entry name" value="CYTOCHROME_P450"/>
    <property type="match status" value="1"/>
</dbReference>
<dbReference type="GO" id="GO:0020037">
    <property type="term" value="F:heme binding"/>
    <property type="evidence" value="ECO:0007669"/>
    <property type="project" value="InterPro"/>
</dbReference>
<dbReference type="Pfam" id="PF00067">
    <property type="entry name" value="p450"/>
    <property type="match status" value="1"/>
</dbReference>
<dbReference type="PRINTS" id="PR00385">
    <property type="entry name" value="P450"/>
</dbReference>
<dbReference type="Gene3D" id="1.10.630.10">
    <property type="entry name" value="Cytochrome P450"/>
    <property type="match status" value="1"/>
</dbReference>
<sequence length="528" mass="59221">MSLLVRAIVGLLGLYFIKSYLTRTKYPAPLPPGPKPKPIIGNLLDLPSRGEADWLHWYKHKKTYGPISSVQVFGETLIIVNDARIAVELMEKRSVIHSDRPSLTFVEMSGFKDIVSTRNNNDPRVRAERKLFYQQIGSNNSVARFNHIQEAEVARFLVRVRDNPEGLQKHIQKQAAAIILKLAYGYSVVPHGDDPLVDLIGRAMGNFGAALVPGVWLVDFIPILRHIPAWFPGATFARAAETFRESAQAWGSQPYEFVRQQMSQNKHVPSYLSGLIEEKGIPAPGSFDEGVMKWSAAAMYGGGSDTTISTMGGLFLAMVLYPDVQRKAQEEIDRVVGTDRLPNFDDRDNLPYIDAMVKEALRWHSVLPMGVVHCSSEDDMCEGYFIPKGSQILPNQWAFTHDPDVYPDPMTFKPERFLATDNHTPERDPHLLAFGFGRRICPGRTLADANIYLSIAQSLAVYSFTKPIKNGKEVDVQPKFLTGVISHVAPFEVGIKPRSQQHEALLQELEAKFPWEEGHAEELSQVKF</sequence>
<keyword evidence="5 9" id="KW-0560">Oxidoreductase</keyword>
<reference evidence="11" key="1">
    <citation type="journal article" date="2017" name="Genome Biol.">
        <title>Comparative genomics reveals high biological diversity and specific adaptations in the industrially and medically important fungal genus Aspergillus.</title>
        <authorList>
            <person name="de Vries R.P."/>
            <person name="Riley R."/>
            <person name="Wiebenga A."/>
            <person name="Aguilar-Osorio G."/>
            <person name="Amillis S."/>
            <person name="Uchima C.A."/>
            <person name="Anderluh G."/>
            <person name="Asadollahi M."/>
            <person name="Askin M."/>
            <person name="Barry K."/>
            <person name="Battaglia E."/>
            <person name="Bayram O."/>
            <person name="Benocci T."/>
            <person name="Braus-Stromeyer S.A."/>
            <person name="Caldana C."/>
            <person name="Canovas D."/>
            <person name="Cerqueira G.C."/>
            <person name="Chen F."/>
            <person name="Chen W."/>
            <person name="Choi C."/>
            <person name="Clum A."/>
            <person name="Dos Santos R.A."/>
            <person name="Damasio A.R."/>
            <person name="Diallinas G."/>
            <person name="Emri T."/>
            <person name="Fekete E."/>
            <person name="Flipphi M."/>
            <person name="Freyberg S."/>
            <person name="Gallo A."/>
            <person name="Gournas C."/>
            <person name="Habgood R."/>
            <person name="Hainaut M."/>
            <person name="Harispe M.L."/>
            <person name="Henrissat B."/>
            <person name="Hilden K.S."/>
            <person name="Hope R."/>
            <person name="Hossain A."/>
            <person name="Karabika E."/>
            <person name="Karaffa L."/>
            <person name="Karanyi Z."/>
            <person name="Krasevec N."/>
            <person name="Kuo A."/>
            <person name="Kusch H."/>
            <person name="LaButti K."/>
            <person name="Lagendijk E.L."/>
            <person name="Lapidus A."/>
            <person name="Levasseur A."/>
            <person name="Lindquist E."/>
            <person name="Lipzen A."/>
            <person name="Logrieco A.F."/>
            <person name="MacCabe A."/>
            <person name="Maekelae M.R."/>
            <person name="Malavazi I."/>
            <person name="Melin P."/>
            <person name="Meyer V."/>
            <person name="Mielnichuk N."/>
            <person name="Miskei M."/>
            <person name="Molnar A.P."/>
            <person name="Mule G."/>
            <person name="Ngan C.Y."/>
            <person name="Orejas M."/>
            <person name="Orosz E."/>
            <person name="Ouedraogo J.P."/>
            <person name="Overkamp K.M."/>
            <person name="Park H.-S."/>
            <person name="Perrone G."/>
            <person name="Piumi F."/>
            <person name="Punt P.J."/>
            <person name="Ram A.F."/>
            <person name="Ramon A."/>
            <person name="Rauscher S."/>
            <person name="Record E."/>
            <person name="Riano-Pachon D.M."/>
            <person name="Robert V."/>
            <person name="Roehrig J."/>
            <person name="Ruller R."/>
            <person name="Salamov A."/>
            <person name="Salih N.S."/>
            <person name="Samson R.A."/>
            <person name="Sandor E."/>
            <person name="Sanguinetti M."/>
            <person name="Schuetze T."/>
            <person name="Sepcic K."/>
            <person name="Shelest E."/>
            <person name="Sherlock G."/>
            <person name="Sophianopoulou V."/>
            <person name="Squina F.M."/>
            <person name="Sun H."/>
            <person name="Susca A."/>
            <person name="Todd R.B."/>
            <person name="Tsang A."/>
            <person name="Unkles S.E."/>
            <person name="van de Wiele N."/>
            <person name="van Rossen-Uffink D."/>
            <person name="Oliveira J.V."/>
            <person name="Vesth T.C."/>
            <person name="Visser J."/>
            <person name="Yu J.-H."/>
            <person name="Zhou M."/>
            <person name="Andersen M.R."/>
            <person name="Archer D.B."/>
            <person name="Baker S.E."/>
            <person name="Benoit I."/>
            <person name="Brakhage A.A."/>
            <person name="Braus G.H."/>
            <person name="Fischer R."/>
            <person name="Frisvad J.C."/>
            <person name="Goldman G.H."/>
            <person name="Houbraken J."/>
            <person name="Oakley B."/>
            <person name="Pocsi I."/>
            <person name="Scazzocchio C."/>
            <person name="Seiboth B."/>
            <person name="vanKuyk P.A."/>
            <person name="Wortman J."/>
            <person name="Dyer P.S."/>
            <person name="Grigoriev I.V."/>
        </authorList>
    </citation>
    <scope>NUCLEOTIDE SEQUENCE [LARGE SCALE GENOMIC DNA]</scope>
    <source>
        <strain evidence="11">CBS 101740 / IMI 381727 / IBT 21946</strain>
    </source>
</reference>
<dbReference type="InterPro" id="IPR050364">
    <property type="entry name" value="Cytochrome_P450_fung"/>
</dbReference>
<dbReference type="RefSeq" id="XP_067481637.1">
    <property type="nucleotide sequence ID" value="XM_067626909.1"/>
</dbReference>
<dbReference type="GeneID" id="93579397"/>
<dbReference type="GO" id="GO:0005506">
    <property type="term" value="F:iron ion binding"/>
    <property type="evidence" value="ECO:0007669"/>
    <property type="project" value="InterPro"/>
</dbReference>
<gene>
    <name evidence="10" type="ORF">ASPBRDRAFT_52502</name>
</gene>
<evidence type="ECO:0000256" key="1">
    <source>
        <dbReference type="ARBA" id="ARBA00001971"/>
    </source>
</evidence>
<dbReference type="EMBL" id="KV878681">
    <property type="protein sequence ID" value="OJJ74389.1"/>
    <property type="molecule type" value="Genomic_DNA"/>
</dbReference>
<keyword evidence="6 8" id="KW-0408">Iron</keyword>
<dbReference type="PANTHER" id="PTHR46300:SF7">
    <property type="entry name" value="P450, PUTATIVE (EUROFUNG)-RELATED"/>
    <property type="match status" value="1"/>
</dbReference>
<protein>
    <recommendedName>
        <fullName evidence="12">O-methylsterigmatocystin oxidoreductase</fullName>
    </recommendedName>
</protein>
<name>A0A1L9US76_ASPBC</name>
<keyword evidence="7 9" id="KW-0503">Monooxygenase</keyword>
<evidence type="ECO:0000256" key="9">
    <source>
        <dbReference type="RuleBase" id="RU000461"/>
    </source>
</evidence>
<organism evidence="10 11">
    <name type="scientific">Aspergillus brasiliensis (strain CBS 101740 / IMI 381727 / IBT 21946)</name>
    <dbReference type="NCBI Taxonomy" id="767769"/>
    <lineage>
        <taxon>Eukaryota</taxon>
        <taxon>Fungi</taxon>
        <taxon>Dikarya</taxon>
        <taxon>Ascomycota</taxon>
        <taxon>Pezizomycotina</taxon>
        <taxon>Eurotiomycetes</taxon>
        <taxon>Eurotiomycetidae</taxon>
        <taxon>Eurotiales</taxon>
        <taxon>Aspergillaceae</taxon>
        <taxon>Aspergillus</taxon>
        <taxon>Aspergillus subgen. Circumdati</taxon>
    </lineage>
</organism>
<dbReference type="Proteomes" id="UP000184499">
    <property type="component" value="Unassembled WGS sequence"/>
</dbReference>
<keyword evidence="11" id="KW-1185">Reference proteome</keyword>
<comment type="cofactor">
    <cofactor evidence="1 8">
        <name>heme</name>
        <dbReference type="ChEBI" id="CHEBI:30413"/>
    </cofactor>
</comment>
<evidence type="ECO:0000313" key="11">
    <source>
        <dbReference type="Proteomes" id="UP000184499"/>
    </source>
</evidence>
<feature type="binding site" description="axial binding residue" evidence="8">
    <location>
        <position position="441"/>
    </location>
    <ligand>
        <name>heme</name>
        <dbReference type="ChEBI" id="CHEBI:30413"/>
    </ligand>
    <ligandPart>
        <name>Fe</name>
        <dbReference type="ChEBI" id="CHEBI:18248"/>
    </ligandPart>
</feature>
<dbReference type="GO" id="GO:0016705">
    <property type="term" value="F:oxidoreductase activity, acting on paired donors, with incorporation or reduction of molecular oxygen"/>
    <property type="evidence" value="ECO:0007669"/>
    <property type="project" value="InterPro"/>
</dbReference>
<evidence type="ECO:0000313" key="10">
    <source>
        <dbReference type="EMBL" id="OJJ74389.1"/>
    </source>
</evidence>
<dbReference type="AlphaFoldDB" id="A0A1L9US76"/>
<dbReference type="OMA" id="FDCMDFT"/>
<dbReference type="PANTHER" id="PTHR46300">
    <property type="entry name" value="P450, PUTATIVE (EUROFUNG)-RELATED-RELATED"/>
    <property type="match status" value="1"/>
</dbReference>
<evidence type="ECO:0008006" key="12">
    <source>
        <dbReference type="Google" id="ProtNLM"/>
    </source>
</evidence>
<dbReference type="VEuPathDB" id="FungiDB:ASPBRDRAFT_52502"/>
<dbReference type="OrthoDB" id="2789670at2759"/>
<dbReference type="PRINTS" id="PR00463">
    <property type="entry name" value="EP450I"/>
</dbReference>
<keyword evidence="4 8" id="KW-0479">Metal-binding</keyword>
<dbReference type="InterPro" id="IPR001128">
    <property type="entry name" value="Cyt_P450"/>
</dbReference>
<dbReference type="InterPro" id="IPR002401">
    <property type="entry name" value="Cyt_P450_E_grp-I"/>
</dbReference>
<dbReference type="GO" id="GO:0004497">
    <property type="term" value="F:monooxygenase activity"/>
    <property type="evidence" value="ECO:0007669"/>
    <property type="project" value="UniProtKB-KW"/>
</dbReference>
<evidence type="ECO:0000256" key="6">
    <source>
        <dbReference type="ARBA" id="ARBA00023004"/>
    </source>
</evidence>
<evidence type="ECO:0000256" key="2">
    <source>
        <dbReference type="ARBA" id="ARBA00010617"/>
    </source>
</evidence>
<dbReference type="SUPFAM" id="SSF48264">
    <property type="entry name" value="Cytochrome P450"/>
    <property type="match status" value="1"/>
</dbReference>
<evidence type="ECO:0000256" key="8">
    <source>
        <dbReference type="PIRSR" id="PIRSR602401-1"/>
    </source>
</evidence>
<evidence type="ECO:0000256" key="4">
    <source>
        <dbReference type="ARBA" id="ARBA00022723"/>
    </source>
</evidence>
<dbReference type="InterPro" id="IPR036396">
    <property type="entry name" value="Cyt_P450_sf"/>
</dbReference>
<comment type="similarity">
    <text evidence="2 9">Belongs to the cytochrome P450 family.</text>
</comment>
<dbReference type="CDD" id="cd11065">
    <property type="entry name" value="CYP64-like"/>
    <property type="match status" value="1"/>
</dbReference>
<evidence type="ECO:0000256" key="3">
    <source>
        <dbReference type="ARBA" id="ARBA00022617"/>
    </source>
</evidence>